<sequence length="117" mass="12710">MVAIKSTLVGLIVTALATSIAADTCVVGSTFHRDISTGGGRIYVERGGKKLCDFDNKVDCGRNVVEKCKDLKHAVSFYTECSWGKFESCSVDYGNTERDGEPEQFSHASSCKVEFPC</sequence>
<dbReference type="EMBL" id="JAPQKO010000003">
    <property type="protein sequence ID" value="KAJ5173259.1"/>
    <property type="molecule type" value="Genomic_DNA"/>
</dbReference>
<evidence type="ECO:0000256" key="1">
    <source>
        <dbReference type="SAM" id="SignalP"/>
    </source>
</evidence>
<keyword evidence="1" id="KW-0732">Signal</keyword>
<accession>A0A9W9LRE4</accession>
<evidence type="ECO:0000313" key="2">
    <source>
        <dbReference type="EMBL" id="KAJ5173259.1"/>
    </source>
</evidence>
<comment type="caution">
    <text evidence="2">The sequence shown here is derived from an EMBL/GenBank/DDBJ whole genome shotgun (WGS) entry which is preliminary data.</text>
</comment>
<reference evidence="2" key="2">
    <citation type="journal article" date="2023" name="IMA Fungus">
        <title>Comparative genomic study of the Penicillium genus elucidates a diverse pangenome and 15 lateral gene transfer events.</title>
        <authorList>
            <person name="Petersen C."/>
            <person name="Sorensen T."/>
            <person name="Nielsen M.R."/>
            <person name="Sondergaard T.E."/>
            <person name="Sorensen J.L."/>
            <person name="Fitzpatrick D.A."/>
            <person name="Frisvad J.C."/>
            <person name="Nielsen K.L."/>
        </authorList>
    </citation>
    <scope>NUCLEOTIDE SEQUENCE</scope>
    <source>
        <strain evidence="2">IBT 21917</strain>
    </source>
</reference>
<evidence type="ECO:0000313" key="3">
    <source>
        <dbReference type="Proteomes" id="UP001146351"/>
    </source>
</evidence>
<proteinExistence type="predicted"/>
<name>A0A9W9LRE4_9EURO</name>
<feature type="signal peptide" evidence="1">
    <location>
        <begin position="1"/>
        <end position="22"/>
    </location>
</feature>
<gene>
    <name evidence="2" type="ORF">N7492_005852</name>
</gene>
<protein>
    <submittedName>
        <fullName evidence="2">Uncharacterized protein</fullName>
    </submittedName>
</protein>
<feature type="chain" id="PRO_5040799969" evidence="1">
    <location>
        <begin position="23"/>
        <end position="117"/>
    </location>
</feature>
<organism evidence="2 3">
    <name type="scientific">Penicillium capsulatum</name>
    <dbReference type="NCBI Taxonomy" id="69766"/>
    <lineage>
        <taxon>Eukaryota</taxon>
        <taxon>Fungi</taxon>
        <taxon>Dikarya</taxon>
        <taxon>Ascomycota</taxon>
        <taxon>Pezizomycotina</taxon>
        <taxon>Eurotiomycetes</taxon>
        <taxon>Eurotiomycetidae</taxon>
        <taxon>Eurotiales</taxon>
        <taxon>Aspergillaceae</taxon>
        <taxon>Penicillium</taxon>
    </lineage>
</organism>
<reference evidence="2" key="1">
    <citation type="submission" date="2022-11" db="EMBL/GenBank/DDBJ databases">
        <authorList>
            <person name="Petersen C."/>
        </authorList>
    </citation>
    <scope>NUCLEOTIDE SEQUENCE</scope>
    <source>
        <strain evidence="2">IBT 21917</strain>
    </source>
</reference>
<keyword evidence="3" id="KW-1185">Reference proteome</keyword>
<dbReference type="AlphaFoldDB" id="A0A9W9LRE4"/>
<dbReference type="Proteomes" id="UP001146351">
    <property type="component" value="Unassembled WGS sequence"/>
</dbReference>